<dbReference type="EMBL" id="WOWK01000089">
    <property type="protein sequence ID" value="KAF0319893.1"/>
    <property type="molecule type" value="Genomic_DNA"/>
</dbReference>
<feature type="compositionally biased region" description="Basic and acidic residues" evidence="1">
    <location>
        <begin position="1024"/>
        <end position="1034"/>
    </location>
</feature>
<evidence type="ECO:0000259" key="2">
    <source>
        <dbReference type="Pfam" id="PF22939"/>
    </source>
</evidence>
<protein>
    <submittedName>
        <fullName evidence="3">Nacht domain protein</fullName>
    </submittedName>
</protein>
<dbReference type="Pfam" id="PF22939">
    <property type="entry name" value="WHD_GPIID"/>
    <property type="match status" value="1"/>
</dbReference>
<evidence type="ECO:0000313" key="4">
    <source>
        <dbReference type="Proteomes" id="UP000434172"/>
    </source>
</evidence>
<sequence>MALALRSAFPLKTEIRLAQAVSEFEAGLDTRQKAAFRTTRSTARMNPPALKDVMQVTAEIDRQAHEKNKASRSFGPRFTNMLQSIQQYAALGDVVVGGSQSLIACGVWAAMSLGHLSFLEKLSELFMEAGRQAPRHNAMALIYPKSKALQNYLCEYYIVVVGLCQQIQNFNRKPLLGRMVSALDNSELKRLQSNLSKWSTSISGLVEVLLNENMMNETKQSSRTRELLSKWSDSEVYQRRLKTKARWLNACSTYEYQTTWKQTRKKGTSSLFSAWTEYQSWKHDPNSSAMLLSGKDTGELVTDDIRLTEDIREALLKGSNGMFLWVSLQLNAVCSEVSDHDIREALGSLPKDLNETYARILKNSARLDHRNRHVRLFKFVTAAFEPLDLDQMQDIMSVTAGDISWDPSKLINDIMSILKFCGSLVMIDEEEHTVRFVHHTARSFCLGSLGTSLYKTLPFTEIEAHRALGEATLTYLNYGIFDKQLSIRVIPNIDARRLPEQIVRQTVRSSRLASNLLKKKLGRPRDVGHILANLGSGPTTGNGSQDQHPFYGYAERFWLLQSRHVFGPNMRGLWDRLMKKSDASSVEVLSSTPHLAGLLSTALANISDVPAVVWALNYSHVFLFDHLMTSRENKSLSARLLMRRLILFRTYLKALSIQPVESIRLGMVSEMAWRLLPISIELGVYLAARRIIQWVSTDDILIFKEEEEEEDIERPLLLPSRSPVDIKIQRAWSHLAQNVALTKDVSMLRILVEERLISAEDKTRMIKGFIRSNVPQEVLLRACFIFTQAGIQLQSGDFELGYTICHHLASRDMVSSHVGSAALEHILYEAASIPNLVYTIFRQACAKGNFRVASRPWPSKFNLTTRANQGYSFQGDEIELALRTSSRDRSKIAHILLDDGKFVERLVHGPALKRAVALKHWKLAKRLVSLGADPEPLIKPCNEDEMLHHCVLAVDMVGLDFLLGIGMNVNQVSTGPTFSGCTPAEILAPASSWSRYHPLGKLIIPGVSPKGCSSGNSDPITGSDEQHLSEDVHGSHNSRSNLIGLPQFYGSSQGAVESDSSWVGKLAFVIAATMQRVVGPYFEPATNPSKQNITECLGHISELAIYISSAFARTGPSPSNYCEILWSLEKILGTIERLSQPPIQDWRTSPDPNRFMVQTMLFKLVDVILGSTMFINMEHAGTEFGPIWDEFCTILQRRPPGNRTFSFRSSSTAKSIKVRRDLQITRREGSFPWMMQCILLLTNDHSPSTLKTHVASTRDEWPHSQVVNASSSSHSLRDGMWGSREILRKLGCSEADAKFLYDNFGRYFYF</sequence>
<dbReference type="InterPro" id="IPR054471">
    <property type="entry name" value="GPIID_WHD"/>
</dbReference>
<dbReference type="PANTHER" id="PTHR10039">
    <property type="entry name" value="AMELOGENIN"/>
    <property type="match status" value="1"/>
</dbReference>
<evidence type="ECO:0000256" key="1">
    <source>
        <dbReference type="SAM" id="MobiDB-lite"/>
    </source>
</evidence>
<gene>
    <name evidence="3" type="ORF">GQ607_012836</name>
</gene>
<name>A0A8H3W825_9PEZI</name>
<dbReference type="OrthoDB" id="4850221at2759"/>
<feature type="domain" description="GPI inositol-deacylase winged helix" evidence="2">
    <location>
        <begin position="375"/>
        <end position="446"/>
    </location>
</feature>
<evidence type="ECO:0000313" key="3">
    <source>
        <dbReference type="EMBL" id="KAF0319893.1"/>
    </source>
</evidence>
<comment type="caution">
    <text evidence="3">The sequence shown here is derived from an EMBL/GenBank/DDBJ whole genome shotgun (WGS) entry which is preliminary data.</text>
</comment>
<dbReference type="PANTHER" id="PTHR10039:SF10">
    <property type="entry name" value="NACHT DOMAIN-CONTAINING PROTEIN"/>
    <property type="match status" value="1"/>
</dbReference>
<dbReference type="Proteomes" id="UP000434172">
    <property type="component" value="Unassembled WGS sequence"/>
</dbReference>
<feature type="region of interest" description="Disordered" evidence="1">
    <location>
        <begin position="1013"/>
        <end position="1037"/>
    </location>
</feature>
<accession>A0A8H3W825</accession>
<reference evidence="3 4" key="1">
    <citation type="submission" date="2019-12" db="EMBL/GenBank/DDBJ databases">
        <title>A genome sequence resource for the geographically widespread anthracnose pathogen Colletotrichum asianum.</title>
        <authorList>
            <person name="Meng Y."/>
        </authorList>
    </citation>
    <scope>NUCLEOTIDE SEQUENCE [LARGE SCALE GENOMIC DNA]</scope>
    <source>
        <strain evidence="3 4">ICMP 18580</strain>
    </source>
</reference>
<organism evidence="3 4">
    <name type="scientific">Colletotrichum asianum</name>
    <dbReference type="NCBI Taxonomy" id="702518"/>
    <lineage>
        <taxon>Eukaryota</taxon>
        <taxon>Fungi</taxon>
        <taxon>Dikarya</taxon>
        <taxon>Ascomycota</taxon>
        <taxon>Pezizomycotina</taxon>
        <taxon>Sordariomycetes</taxon>
        <taxon>Hypocreomycetidae</taxon>
        <taxon>Glomerellales</taxon>
        <taxon>Glomerellaceae</taxon>
        <taxon>Colletotrichum</taxon>
        <taxon>Colletotrichum gloeosporioides species complex</taxon>
    </lineage>
</organism>
<proteinExistence type="predicted"/>
<keyword evidence="4" id="KW-1185">Reference proteome</keyword>